<sequence>MNVNKCKSVAEQYRKCSNPPKAPRLCPAHELAFERCLQKNKSHIKECQFWMDMMRKCHRRNKQ</sequence>
<protein>
    <recommendedName>
        <fullName evidence="3">CHCH domain-containing protein</fullName>
    </recommendedName>
</protein>
<dbReference type="AlphaFoldDB" id="A0A0D9WWD6"/>
<reference evidence="2" key="2">
    <citation type="submission" date="2013-12" db="EMBL/GenBank/DDBJ databases">
        <authorList>
            <person name="Yu Y."/>
            <person name="Lee S."/>
            <person name="de Baynast K."/>
            <person name="Wissotski M."/>
            <person name="Liu L."/>
            <person name="Talag J."/>
            <person name="Goicoechea J."/>
            <person name="Angelova A."/>
            <person name="Jetty R."/>
            <person name="Kudrna D."/>
            <person name="Golser W."/>
            <person name="Rivera L."/>
            <person name="Zhang J."/>
            <person name="Wing R."/>
        </authorList>
    </citation>
    <scope>NUCLEOTIDE SEQUENCE</scope>
</reference>
<dbReference type="Proteomes" id="UP000032180">
    <property type="component" value="Chromosome 7"/>
</dbReference>
<accession>A0A0D9WWD6</accession>
<name>A0A0D9WWD6_9ORYZ</name>
<evidence type="ECO:0000313" key="1">
    <source>
        <dbReference type="EnsemblPlants" id="LPERR07G05020.1"/>
    </source>
</evidence>
<proteinExistence type="predicted"/>
<dbReference type="Gramene" id="LPERR07G05020.1">
    <property type="protein sequence ID" value="LPERR07G05020.1"/>
    <property type="gene ID" value="LPERR07G05020"/>
</dbReference>
<reference evidence="1" key="3">
    <citation type="submission" date="2015-04" db="UniProtKB">
        <authorList>
            <consortium name="EnsemblPlants"/>
        </authorList>
    </citation>
    <scope>IDENTIFICATION</scope>
</reference>
<reference evidence="1 2" key="1">
    <citation type="submission" date="2012-08" db="EMBL/GenBank/DDBJ databases">
        <title>Oryza genome evolution.</title>
        <authorList>
            <person name="Wing R.A."/>
        </authorList>
    </citation>
    <scope>NUCLEOTIDE SEQUENCE</scope>
</reference>
<dbReference type="HOGENOM" id="CLU_2889027_0_0_1"/>
<keyword evidence="2" id="KW-1185">Reference proteome</keyword>
<dbReference type="EnsemblPlants" id="LPERR07G05020.1">
    <property type="protein sequence ID" value="LPERR07G05020.1"/>
    <property type="gene ID" value="LPERR07G05020"/>
</dbReference>
<evidence type="ECO:0008006" key="3">
    <source>
        <dbReference type="Google" id="ProtNLM"/>
    </source>
</evidence>
<evidence type="ECO:0000313" key="2">
    <source>
        <dbReference type="Proteomes" id="UP000032180"/>
    </source>
</evidence>
<organism evidence="1 2">
    <name type="scientific">Leersia perrieri</name>
    <dbReference type="NCBI Taxonomy" id="77586"/>
    <lineage>
        <taxon>Eukaryota</taxon>
        <taxon>Viridiplantae</taxon>
        <taxon>Streptophyta</taxon>
        <taxon>Embryophyta</taxon>
        <taxon>Tracheophyta</taxon>
        <taxon>Spermatophyta</taxon>
        <taxon>Magnoliopsida</taxon>
        <taxon>Liliopsida</taxon>
        <taxon>Poales</taxon>
        <taxon>Poaceae</taxon>
        <taxon>BOP clade</taxon>
        <taxon>Oryzoideae</taxon>
        <taxon>Oryzeae</taxon>
        <taxon>Oryzinae</taxon>
        <taxon>Leersia</taxon>
    </lineage>
</organism>